<gene>
    <name evidence="2" type="ORF">PHYBOEH_000507</name>
</gene>
<sequence>MSYGINNNNNAPSGNYPGYSTPQHDPAPYKNNYAPQQQLPQPYQQQPYQAQVYQHQPYQQQPVYNPTSYGNNNYGNNSYNSNSFSNPIHAPATGPQAGRPPSSRSSCHSSSSSRSWGSQPPLTSSKRDQNWEKKRRLWLARKNSGSGSNFGESRPPTSTSTWSGGNVLDDAANPPSPLTKFMHQHAQQQQQQPPPSPTADFQRIGTASGNFPPPLSYSTPGQTAVATARQSSRGGLSTASSTSSSSGRRQHQPPGGHCQWSLG</sequence>
<feature type="compositionally biased region" description="Polar residues" evidence="1">
    <location>
        <begin position="143"/>
        <end position="164"/>
    </location>
</feature>
<feature type="compositionally biased region" description="Polar residues" evidence="1">
    <location>
        <begin position="216"/>
        <end position="230"/>
    </location>
</feature>
<feature type="region of interest" description="Disordered" evidence="1">
    <location>
        <begin position="1"/>
        <end position="263"/>
    </location>
</feature>
<name>A0A8T1WXP0_9STRA</name>
<accession>A0A8T1WXP0</accession>
<dbReference type="AlphaFoldDB" id="A0A8T1WXP0"/>
<dbReference type="Proteomes" id="UP000693981">
    <property type="component" value="Unassembled WGS sequence"/>
</dbReference>
<feature type="compositionally biased region" description="Low complexity" evidence="1">
    <location>
        <begin position="1"/>
        <end position="10"/>
    </location>
</feature>
<evidence type="ECO:0000313" key="2">
    <source>
        <dbReference type="EMBL" id="KAG7397574.1"/>
    </source>
</evidence>
<keyword evidence="3" id="KW-1185">Reference proteome</keyword>
<evidence type="ECO:0000256" key="1">
    <source>
        <dbReference type="SAM" id="MobiDB-lite"/>
    </source>
</evidence>
<dbReference type="OrthoDB" id="78306at2759"/>
<feature type="compositionally biased region" description="Low complexity" evidence="1">
    <location>
        <begin position="99"/>
        <end position="121"/>
    </location>
</feature>
<comment type="caution">
    <text evidence="2">The sequence shown here is derived from an EMBL/GenBank/DDBJ whole genome shotgun (WGS) entry which is preliminary data.</text>
</comment>
<reference evidence="2" key="1">
    <citation type="submission" date="2021-02" db="EMBL/GenBank/DDBJ databases">
        <authorList>
            <person name="Palmer J.M."/>
        </authorList>
    </citation>
    <scope>NUCLEOTIDE SEQUENCE</scope>
    <source>
        <strain evidence="2">SCRP23</strain>
    </source>
</reference>
<evidence type="ECO:0000313" key="3">
    <source>
        <dbReference type="Proteomes" id="UP000693981"/>
    </source>
</evidence>
<organism evidence="2 3">
    <name type="scientific">Phytophthora boehmeriae</name>
    <dbReference type="NCBI Taxonomy" id="109152"/>
    <lineage>
        <taxon>Eukaryota</taxon>
        <taxon>Sar</taxon>
        <taxon>Stramenopiles</taxon>
        <taxon>Oomycota</taxon>
        <taxon>Peronosporomycetes</taxon>
        <taxon>Peronosporales</taxon>
        <taxon>Peronosporaceae</taxon>
        <taxon>Phytophthora</taxon>
    </lineage>
</organism>
<feature type="compositionally biased region" description="Low complexity" evidence="1">
    <location>
        <begin position="231"/>
        <end position="247"/>
    </location>
</feature>
<feature type="compositionally biased region" description="Low complexity" evidence="1">
    <location>
        <begin position="33"/>
        <end position="86"/>
    </location>
</feature>
<dbReference type="EMBL" id="JAGDFL010000108">
    <property type="protein sequence ID" value="KAG7397574.1"/>
    <property type="molecule type" value="Genomic_DNA"/>
</dbReference>
<proteinExistence type="predicted"/>
<protein>
    <submittedName>
        <fullName evidence="2">Uncharacterized protein</fullName>
    </submittedName>
</protein>